<dbReference type="Gene3D" id="3.90.550.10">
    <property type="entry name" value="Spore Coat Polysaccharide Biosynthesis Protein SpsA, Chain A"/>
    <property type="match status" value="1"/>
</dbReference>
<feature type="domain" description="Glycosyltransferase 2-like" evidence="4">
    <location>
        <begin position="5"/>
        <end position="156"/>
    </location>
</feature>
<evidence type="ECO:0000313" key="5">
    <source>
        <dbReference type="EMBL" id="GFJ84769.1"/>
    </source>
</evidence>
<dbReference type="InterPro" id="IPR029044">
    <property type="entry name" value="Nucleotide-diphossugar_trans"/>
</dbReference>
<keyword evidence="3 5" id="KW-0808">Transferase</keyword>
<comment type="caution">
    <text evidence="5">The sequence shown here is derived from an EMBL/GenBank/DDBJ whole genome shotgun (WGS) entry which is preliminary data.</text>
</comment>
<gene>
    <name evidence="5" type="ORF">Phou_089490</name>
</gene>
<evidence type="ECO:0000256" key="3">
    <source>
        <dbReference type="ARBA" id="ARBA00022679"/>
    </source>
</evidence>
<evidence type="ECO:0000259" key="4">
    <source>
        <dbReference type="Pfam" id="PF00535"/>
    </source>
</evidence>
<keyword evidence="2" id="KW-0328">Glycosyltransferase</keyword>
<dbReference type="InterPro" id="IPR050834">
    <property type="entry name" value="Glycosyltransf_2"/>
</dbReference>
<organism evidence="5 6">
    <name type="scientific">Phytohabitans houttuyneae</name>
    <dbReference type="NCBI Taxonomy" id="1076126"/>
    <lineage>
        <taxon>Bacteria</taxon>
        <taxon>Bacillati</taxon>
        <taxon>Actinomycetota</taxon>
        <taxon>Actinomycetes</taxon>
        <taxon>Micromonosporales</taxon>
        <taxon>Micromonosporaceae</taxon>
    </lineage>
</organism>
<dbReference type="AlphaFoldDB" id="A0A6V8KR89"/>
<dbReference type="InterPro" id="IPR001173">
    <property type="entry name" value="Glyco_trans_2-like"/>
</dbReference>
<evidence type="ECO:0000313" key="6">
    <source>
        <dbReference type="Proteomes" id="UP000482800"/>
    </source>
</evidence>
<evidence type="ECO:0000256" key="1">
    <source>
        <dbReference type="ARBA" id="ARBA00006739"/>
    </source>
</evidence>
<evidence type="ECO:0000256" key="2">
    <source>
        <dbReference type="ARBA" id="ARBA00022676"/>
    </source>
</evidence>
<sequence>MRKVTVVVASHNRREQLLQTLPRHRAPVILVDNASTDGSAAAVRARFPQVRVLRLPVNAGAAARNVGVALAQTPYVAFADDDSYWDGDALEQAARALDRHPSTALLAARVLVGPTAKLDPVSAGMATAPLGTMPTQPGPSVLGFLACSAVVRREVFLAVGGFQPKLHVYGEEALLAMDLATQGWGLAYLPSLVVRHLPVPNGRDPAARRRQQIRNDLLTTWLRRPATRAVRDAARALSTSDGRAGLHDALAELPWVMRHRRRLPPHLEAALRRLETSQAAVG</sequence>
<dbReference type="Proteomes" id="UP000482800">
    <property type="component" value="Unassembled WGS sequence"/>
</dbReference>
<dbReference type="Pfam" id="PF00535">
    <property type="entry name" value="Glycos_transf_2"/>
    <property type="match status" value="1"/>
</dbReference>
<dbReference type="PANTHER" id="PTHR43685:SF5">
    <property type="entry name" value="GLYCOSYLTRANSFERASE EPSE-RELATED"/>
    <property type="match status" value="1"/>
</dbReference>
<reference evidence="5 6" key="1">
    <citation type="submission" date="2020-03" db="EMBL/GenBank/DDBJ databases">
        <title>Whole genome shotgun sequence of Phytohabitans houttuyneae NBRC 108639.</title>
        <authorList>
            <person name="Komaki H."/>
            <person name="Tamura T."/>
        </authorList>
    </citation>
    <scope>NUCLEOTIDE SEQUENCE [LARGE SCALE GENOMIC DNA]</scope>
    <source>
        <strain evidence="5 6">NBRC 108639</strain>
    </source>
</reference>
<name>A0A6V8KR89_9ACTN</name>
<proteinExistence type="inferred from homology"/>
<comment type="similarity">
    <text evidence="1">Belongs to the glycosyltransferase 2 family.</text>
</comment>
<dbReference type="SUPFAM" id="SSF53448">
    <property type="entry name" value="Nucleotide-diphospho-sugar transferases"/>
    <property type="match status" value="1"/>
</dbReference>
<dbReference type="EMBL" id="BLPF01000004">
    <property type="protein sequence ID" value="GFJ84769.1"/>
    <property type="molecule type" value="Genomic_DNA"/>
</dbReference>
<accession>A0A6V8KR89</accession>
<keyword evidence="6" id="KW-1185">Reference proteome</keyword>
<protein>
    <submittedName>
        <fullName evidence="5">Glycosyl transferase</fullName>
    </submittedName>
</protein>
<reference evidence="5 6" key="2">
    <citation type="submission" date="2020-03" db="EMBL/GenBank/DDBJ databases">
        <authorList>
            <person name="Ichikawa N."/>
            <person name="Kimura A."/>
            <person name="Kitahashi Y."/>
            <person name="Uohara A."/>
        </authorList>
    </citation>
    <scope>NUCLEOTIDE SEQUENCE [LARGE SCALE GENOMIC DNA]</scope>
    <source>
        <strain evidence="5 6">NBRC 108639</strain>
    </source>
</reference>
<dbReference type="GO" id="GO:0016757">
    <property type="term" value="F:glycosyltransferase activity"/>
    <property type="evidence" value="ECO:0007669"/>
    <property type="project" value="UniProtKB-KW"/>
</dbReference>
<dbReference type="PANTHER" id="PTHR43685">
    <property type="entry name" value="GLYCOSYLTRANSFERASE"/>
    <property type="match status" value="1"/>
</dbReference>
<dbReference type="RefSeq" id="WP_173069507.1">
    <property type="nucleotide sequence ID" value="NZ_BLPF01000004.1"/>
</dbReference>